<evidence type="ECO:0000313" key="3">
    <source>
        <dbReference type="Proteomes" id="UP000053669"/>
    </source>
</evidence>
<reference evidence="2 3" key="1">
    <citation type="submission" date="2015-10" db="EMBL/GenBank/DDBJ databases">
        <title>Draft genome sequence of Streptomyces canus DSM 40017, type strain for the species Streptomyces canus.</title>
        <authorList>
            <person name="Ruckert C."/>
            <person name="Winkler A."/>
            <person name="Kalinowski J."/>
            <person name="Kampfer P."/>
            <person name="Glaeser S."/>
        </authorList>
    </citation>
    <scope>NUCLEOTIDE SEQUENCE [LARGE SCALE GENOMIC DNA]</scope>
    <source>
        <strain evidence="2 3">DSM 40017</strain>
    </source>
</reference>
<organism evidence="2 3">
    <name type="scientific">Streptomyces canus</name>
    <dbReference type="NCBI Taxonomy" id="58343"/>
    <lineage>
        <taxon>Bacteria</taxon>
        <taxon>Bacillati</taxon>
        <taxon>Actinomycetota</taxon>
        <taxon>Actinomycetes</taxon>
        <taxon>Kitasatosporales</taxon>
        <taxon>Streptomycetaceae</taxon>
        <taxon>Streptomyces</taxon>
        <taxon>Streptomyces aurantiacus group</taxon>
    </lineage>
</organism>
<dbReference type="RefSeq" id="WP_059210679.1">
    <property type="nucleotide sequence ID" value="NZ_KQ948674.1"/>
</dbReference>
<evidence type="ECO:0000313" key="2">
    <source>
        <dbReference type="EMBL" id="KUN58917.1"/>
    </source>
</evidence>
<feature type="compositionally biased region" description="Basic and acidic residues" evidence="1">
    <location>
        <begin position="251"/>
        <end position="262"/>
    </location>
</feature>
<evidence type="ECO:0000256" key="1">
    <source>
        <dbReference type="SAM" id="MobiDB-lite"/>
    </source>
</evidence>
<protein>
    <submittedName>
        <fullName evidence="2">Uncharacterized protein</fullName>
    </submittedName>
</protein>
<dbReference type="Proteomes" id="UP000053669">
    <property type="component" value="Unassembled WGS sequence"/>
</dbReference>
<comment type="caution">
    <text evidence="2">The sequence shown here is derived from an EMBL/GenBank/DDBJ whole genome shotgun (WGS) entry which is preliminary data.</text>
</comment>
<accession>A0A101RNJ2</accession>
<gene>
    <name evidence="2" type="ORF">AQJ46_42350</name>
</gene>
<sequence length="262" mass="28426">MPKFQNRFAGVARQIQATADIRYTDALKLFELDRDELVLAEALRTAGLGDAAAVLTGVTFVCAESTAWYDAFGEVESLYYETDPHKVKRVGEACRGAAEAVMRRAGFPEVDFEPEAEVLHAAFLALCQAGTVSDGEALARAALGVFDREPLMCSDIVRSRGRRPFTYQTASELTGPDTASALAARKAARAMAAASRVKKSADEEWYEAAQLMVAAAWYASVAAGRPPLHNLPAFQDFYRGEMDGPVDDFPDPIRRGEAPGPR</sequence>
<feature type="region of interest" description="Disordered" evidence="1">
    <location>
        <begin position="243"/>
        <end position="262"/>
    </location>
</feature>
<name>A0A101RNJ2_9ACTN</name>
<dbReference type="EMBL" id="LMWU01000055">
    <property type="protein sequence ID" value="KUN58917.1"/>
    <property type="molecule type" value="Genomic_DNA"/>
</dbReference>
<proteinExistence type="predicted"/>
<dbReference type="AlphaFoldDB" id="A0A101RNJ2"/>